<comment type="caution">
    <text evidence="2">The sequence shown here is derived from an EMBL/GenBank/DDBJ whole genome shotgun (WGS) entry which is preliminary data.</text>
</comment>
<feature type="chain" id="PRO_5038731213" evidence="1">
    <location>
        <begin position="25"/>
        <end position="105"/>
    </location>
</feature>
<organism evidence="2 3">
    <name type="scientific">Streptomyces piniterrae</name>
    <dbReference type="NCBI Taxonomy" id="2571125"/>
    <lineage>
        <taxon>Bacteria</taxon>
        <taxon>Bacillati</taxon>
        <taxon>Actinomycetota</taxon>
        <taxon>Actinomycetes</taxon>
        <taxon>Kitasatosporales</taxon>
        <taxon>Streptomycetaceae</taxon>
        <taxon>Streptomyces</taxon>
    </lineage>
</organism>
<accession>A0A4U0MV90</accession>
<proteinExistence type="predicted"/>
<protein>
    <submittedName>
        <fullName evidence="2">Uncharacterized protein</fullName>
    </submittedName>
</protein>
<reference evidence="2 3" key="1">
    <citation type="submission" date="2019-04" db="EMBL/GenBank/DDBJ databases">
        <title>Streptomyces piniterrae sp. nov., a heliquinomycin-producing actinomycete isolated from rhizosphere soil of Pinus yunnanensis.</title>
        <authorList>
            <person name="Zhuang X."/>
            <person name="Zhao J."/>
        </authorList>
    </citation>
    <scope>NUCLEOTIDE SEQUENCE [LARGE SCALE GENOMIC DNA]</scope>
    <source>
        <strain evidence="3">jys28</strain>
    </source>
</reference>
<dbReference type="Proteomes" id="UP000308697">
    <property type="component" value="Unassembled WGS sequence"/>
</dbReference>
<dbReference type="AlphaFoldDB" id="A0A4U0MV90"/>
<dbReference type="OrthoDB" id="4229249at2"/>
<evidence type="ECO:0000256" key="1">
    <source>
        <dbReference type="SAM" id="SignalP"/>
    </source>
</evidence>
<keyword evidence="1" id="KW-0732">Signal</keyword>
<sequence length="105" mass="11277">MRLFRPVAVALGGLLFAVTLPTVAASAESAPFIWEGPNGKLYSVTNPPGGKCLSMAQQARAPRNNTKMPAIVYSKRQCAGTKYRLAPGQQAPRNVVFASMVFNPR</sequence>
<name>A0A4U0MV90_9ACTN</name>
<feature type="signal peptide" evidence="1">
    <location>
        <begin position="1"/>
        <end position="24"/>
    </location>
</feature>
<gene>
    <name evidence="2" type="ORF">FCH28_29495</name>
</gene>
<keyword evidence="3" id="KW-1185">Reference proteome</keyword>
<evidence type="ECO:0000313" key="2">
    <source>
        <dbReference type="EMBL" id="TJZ44482.1"/>
    </source>
</evidence>
<dbReference type="EMBL" id="SUMB01000012">
    <property type="protein sequence ID" value="TJZ44482.1"/>
    <property type="molecule type" value="Genomic_DNA"/>
</dbReference>
<evidence type="ECO:0000313" key="3">
    <source>
        <dbReference type="Proteomes" id="UP000308697"/>
    </source>
</evidence>